<keyword evidence="3" id="KW-1185">Reference proteome</keyword>
<accession>A0A2B4RNV3</accession>
<reference evidence="3" key="1">
    <citation type="journal article" date="2017" name="bioRxiv">
        <title>Comparative analysis of the genomes of Stylophora pistillata and Acropora digitifera provides evidence for extensive differences between species of corals.</title>
        <authorList>
            <person name="Voolstra C.R."/>
            <person name="Li Y."/>
            <person name="Liew Y.J."/>
            <person name="Baumgarten S."/>
            <person name="Zoccola D."/>
            <person name="Flot J.-F."/>
            <person name="Tambutte S."/>
            <person name="Allemand D."/>
            <person name="Aranda M."/>
        </authorList>
    </citation>
    <scope>NUCLEOTIDE SEQUENCE [LARGE SCALE GENOMIC DNA]</scope>
</reference>
<feature type="compositionally biased region" description="Basic and acidic residues" evidence="1">
    <location>
        <begin position="174"/>
        <end position="185"/>
    </location>
</feature>
<feature type="region of interest" description="Disordered" evidence="1">
    <location>
        <begin position="297"/>
        <end position="332"/>
    </location>
</feature>
<protein>
    <submittedName>
        <fullName evidence="2">Uncharacterized protein</fullName>
    </submittedName>
</protein>
<feature type="region of interest" description="Disordered" evidence="1">
    <location>
        <begin position="174"/>
        <end position="213"/>
    </location>
</feature>
<comment type="caution">
    <text evidence="2">The sequence shown here is derived from an EMBL/GenBank/DDBJ whole genome shotgun (WGS) entry which is preliminary data.</text>
</comment>
<evidence type="ECO:0000313" key="3">
    <source>
        <dbReference type="Proteomes" id="UP000225706"/>
    </source>
</evidence>
<dbReference type="AlphaFoldDB" id="A0A2B4RNV3"/>
<evidence type="ECO:0000256" key="1">
    <source>
        <dbReference type="SAM" id="MobiDB-lite"/>
    </source>
</evidence>
<sequence length="368" mass="41898">MDAWTVIEKVVERVIQTYPRHRDISKKGNVEEGYTILRSAKLVNNEYQLYEELVEPYHAFTENGQQELIHGVSKLVKEDAPLKIAIYTCGAYIFFFIGCRSRQLFPVYTHPIGPELGRKGNGIFKVYPTSDSPSQYQLYAWIWKRLQISGVQAKAMQSLLMFKESTRDRNEHLLKRSLQDSDDRQSLTVRKRPRQSDGITAAADESGQKNNPKTCHIDLSVSDEEHDKYANGEIVNGMALLQYHISCEAEKIHFQVQSHRNRKKSTNTPFYPTAKSTLQALRDQLKEKPLSQAFNVVSSMTGGPTGAKSAGELPRSRKQVNDVQAHSKRDMDPVEDLVVDAVRSTQRRESGAIMMRICRWTCGFLAQT</sequence>
<gene>
    <name evidence="2" type="ORF">AWC38_SpisGene16304</name>
</gene>
<organism evidence="2 3">
    <name type="scientific">Stylophora pistillata</name>
    <name type="common">Smooth cauliflower coral</name>
    <dbReference type="NCBI Taxonomy" id="50429"/>
    <lineage>
        <taxon>Eukaryota</taxon>
        <taxon>Metazoa</taxon>
        <taxon>Cnidaria</taxon>
        <taxon>Anthozoa</taxon>
        <taxon>Hexacorallia</taxon>
        <taxon>Scleractinia</taxon>
        <taxon>Astrocoeniina</taxon>
        <taxon>Pocilloporidae</taxon>
        <taxon>Stylophora</taxon>
    </lineage>
</organism>
<dbReference type="EMBL" id="LSMT01000368">
    <property type="protein sequence ID" value="PFX19291.1"/>
    <property type="molecule type" value="Genomic_DNA"/>
</dbReference>
<dbReference type="OrthoDB" id="5989799at2759"/>
<evidence type="ECO:0000313" key="2">
    <source>
        <dbReference type="EMBL" id="PFX19291.1"/>
    </source>
</evidence>
<proteinExistence type="predicted"/>
<dbReference type="Proteomes" id="UP000225706">
    <property type="component" value="Unassembled WGS sequence"/>
</dbReference>
<name>A0A2B4RNV3_STYPI</name>